<reference evidence="1" key="1">
    <citation type="submission" date="2021-03" db="EMBL/GenBank/DDBJ databases">
        <authorList>
            <person name="Jaffe A."/>
        </authorList>
    </citation>
    <scope>NUCLEOTIDE SEQUENCE</scope>
    <source>
        <strain evidence="1">RIFCSPHIGHO2_01_FULL_GW2011_AR10_43_9</strain>
    </source>
</reference>
<organism evidence="1 2">
    <name type="scientific">Candidatus Iainarchaeum sp</name>
    <dbReference type="NCBI Taxonomy" id="3101447"/>
    <lineage>
        <taxon>Archaea</taxon>
        <taxon>Candidatus Iainarchaeota</taxon>
        <taxon>Candidatus Iainarchaeia</taxon>
        <taxon>Candidatus Iainarchaeales</taxon>
        <taxon>Candidatus Iainarchaeaceae</taxon>
        <taxon>Candidatus Iainarchaeum</taxon>
    </lineage>
</organism>
<dbReference type="AlphaFoldDB" id="A0A8T4KYS3"/>
<sequence>MKEKDSGKEKMGEKKIYITPIKEGTAIDHLAPGNSCNECWQQKNGEKGPYFH</sequence>
<name>A0A8T4KYS3_9ARCH</name>
<dbReference type="EMBL" id="JAGVWF010000030">
    <property type="protein sequence ID" value="MBS3059224.1"/>
    <property type="molecule type" value="Genomic_DNA"/>
</dbReference>
<evidence type="ECO:0000313" key="1">
    <source>
        <dbReference type="EMBL" id="MBS3059224.1"/>
    </source>
</evidence>
<comment type="caution">
    <text evidence="1">The sequence shown here is derived from an EMBL/GenBank/DDBJ whole genome shotgun (WGS) entry which is preliminary data.</text>
</comment>
<gene>
    <name evidence="1" type="ORF">J4224_02240</name>
</gene>
<evidence type="ECO:0000313" key="2">
    <source>
        <dbReference type="Proteomes" id="UP000683213"/>
    </source>
</evidence>
<dbReference type="Proteomes" id="UP000683213">
    <property type="component" value="Unassembled WGS sequence"/>
</dbReference>
<protein>
    <submittedName>
        <fullName evidence="1">Uncharacterized protein</fullName>
    </submittedName>
</protein>
<proteinExistence type="predicted"/>
<accession>A0A8T4KYS3</accession>
<reference evidence="1" key="2">
    <citation type="submission" date="2021-05" db="EMBL/GenBank/DDBJ databases">
        <title>Protein family content uncovers lineage relationships and bacterial pathway maintenance mechanisms in DPANN archaea.</title>
        <authorList>
            <person name="Castelle C.J."/>
            <person name="Meheust R."/>
            <person name="Jaffe A.L."/>
            <person name="Seitz K."/>
            <person name="Gong X."/>
            <person name="Baker B.J."/>
            <person name="Banfield J.F."/>
        </authorList>
    </citation>
    <scope>NUCLEOTIDE SEQUENCE</scope>
    <source>
        <strain evidence="1">RIFCSPHIGHO2_01_FULL_GW2011_AR10_43_9</strain>
    </source>
</reference>